<dbReference type="PANTHER" id="PTHR44846">
    <property type="entry name" value="MANNOSYL-D-GLYCERATE TRANSPORT/METABOLISM SYSTEM REPRESSOR MNGR-RELATED"/>
    <property type="match status" value="1"/>
</dbReference>
<dbReference type="PROSITE" id="PS50949">
    <property type="entry name" value="HTH_GNTR"/>
    <property type="match status" value="1"/>
</dbReference>
<sequence length="238" mass="26434">MGRPYRPGSLSHIPPYQILAEEFYRRIVNGRWPRGRILKSDALVAEEFGVSVPTVRRAFDVLEQLNLIVRLKGHRKMVGADPDKRASALMSFVDHNGDPVGGKVDIISIEKISAERAGYAARRLGHVQELLCIIRSRTYGNRIFAVETAFVVAQEQIPSLQDLRLSAAHGVVAGQIAVSKEEYACVSEPTQISASLLELDAQESVLEVRRTLLGFDEVPLEVDVTQCVLGQELRYRTA</sequence>
<dbReference type="InterPro" id="IPR036388">
    <property type="entry name" value="WH-like_DNA-bd_sf"/>
</dbReference>
<dbReference type="SUPFAM" id="SSF46785">
    <property type="entry name" value="Winged helix' DNA-binding domain"/>
    <property type="match status" value="1"/>
</dbReference>
<dbReference type="EMBL" id="VTWH01000002">
    <property type="protein sequence ID" value="KAA0970604.1"/>
    <property type="molecule type" value="Genomic_DNA"/>
</dbReference>
<dbReference type="GO" id="GO:0003700">
    <property type="term" value="F:DNA-binding transcription factor activity"/>
    <property type="evidence" value="ECO:0007669"/>
    <property type="project" value="InterPro"/>
</dbReference>
<dbReference type="Gene3D" id="3.40.1410.10">
    <property type="entry name" value="Chorismate lyase-like"/>
    <property type="match status" value="1"/>
</dbReference>
<keyword evidence="6" id="KW-1185">Reference proteome</keyword>
<evidence type="ECO:0000259" key="4">
    <source>
        <dbReference type="PROSITE" id="PS50949"/>
    </source>
</evidence>
<evidence type="ECO:0000256" key="1">
    <source>
        <dbReference type="ARBA" id="ARBA00023015"/>
    </source>
</evidence>
<name>A0A5B0DV11_9HYPH</name>
<evidence type="ECO:0000256" key="3">
    <source>
        <dbReference type="ARBA" id="ARBA00023163"/>
    </source>
</evidence>
<dbReference type="Pfam" id="PF00392">
    <property type="entry name" value="GntR"/>
    <property type="match status" value="1"/>
</dbReference>
<dbReference type="OrthoDB" id="7173258at2"/>
<evidence type="ECO:0000313" key="6">
    <source>
        <dbReference type="Proteomes" id="UP000324738"/>
    </source>
</evidence>
<dbReference type="InterPro" id="IPR036390">
    <property type="entry name" value="WH_DNA-bd_sf"/>
</dbReference>
<evidence type="ECO:0000256" key="2">
    <source>
        <dbReference type="ARBA" id="ARBA00023125"/>
    </source>
</evidence>
<dbReference type="GO" id="GO:0045892">
    <property type="term" value="P:negative regulation of DNA-templated transcription"/>
    <property type="evidence" value="ECO:0007669"/>
    <property type="project" value="TreeGrafter"/>
</dbReference>
<dbReference type="InterPro" id="IPR050679">
    <property type="entry name" value="Bact_HTH_transcr_reg"/>
</dbReference>
<dbReference type="PANTHER" id="PTHR44846:SF1">
    <property type="entry name" value="MANNOSYL-D-GLYCERATE TRANSPORT_METABOLISM SYSTEM REPRESSOR MNGR-RELATED"/>
    <property type="match status" value="1"/>
</dbReference>
<dbReference type="AlphaFoldDB" id="A0A5B0DV11"/>
<keyword evidence="3" id="KW-0804">Transcription</keyword>
<protein>
    <submittedName>
        <fullName evidence="5">GntR family transcriptional regulator</fullName>
    </submittedName>
</protein>
<gene>
    <name evidence="5" type="ORF">FPY71_08890</name>
</gene>
<feature type="domain" description="HTH gntR-type" evidence="4">
    <location>
        <begin position="13"/>
        <end position="81"/>
    </location>
</feature>
<dbReference type="InterPro" id="IPR000524">
    <property type="entry name" value="Tscrpt_reg_HTH_GntR"/>
</dbReference>
<comment type="caution">
    <text evidence="5">The sequence shown here is derived from an EMBL/GenBank/DDBJ whole genome shotgun (WGS) entry which is preliminary data.</text>
</comment>
<dbReference type="Proteomes" id="UP000324738">
    <property type="component" value="Unassembled WGS sequence"/>
</dbReference>
<dbReference type="GO" id="GO:0003677">
    <property type="term" value="F:DNA binding"/>
    <property type="evidence" value="ECO:0007669"/>
    <property type="project" value="UniProtKB-KW"/>
</dbReference>
<proteinExistence type="predicted"/>
<dbReference type="InterPro" id="IPR028978">
    <property type="entry name" value="Chorismate_lyase_/UTRA_dom_sf"/>
</dbReference>
<dbReference type="SMART" id="SM00345">
    <property type="entry name" value="HTH_GNTR"/>
    <property type="match status" value="1"/>
</dbReference>
<dbReference type="Gene3D" id="1.10.10.10">
    <property type="entry name" value="Winged helix-like DNA-binding domain superfamily/Winged helix DNA-binding domain"/>
    <property type="match status" value="1"/>
</dbReference>
<keyword evidence="2" id="KW-0238">DNA-binding</keyword>
<dbReference type="SUPFAM" id="SSF64288">
    <property type="entry name" value="Chorismate lyase-like"/>
    <property type="match status" value="1"/>
</dbReference>
<evidence type="ECO:0000313" key="5">
    <source>
        <dbReference type="EMBL" id="KAA0970604.1"/>
    </source>
</evidence>
<reference evidence="5 6" key="1">
    <citation type="submission" date="2019-08" db="EMBL/GenBank/DDBJ databases">
        <title>Aureimonas fodiniaquatilis sp. nov., isolated from a coal mine wastewater.</title>
        <authorList>
            <person name="Kim W."/>
        </authorList>
    </citation>
    <scope>NUCLEOTIDE SEQUENCE [LARGE SCALE GENOMIC DNA]</scope>
    <source>
        <strain evidence="5 6">CAU 1482</strain>
    </source>
</reference>
<accession>A0A5B0DV11</accession>
<keyword evidence="1" id="KW-0805">Transcription regulation</keyword>
<organism evidence="5 6">
    <name type="scientific">Aureimonas fodinaquatilis</name>
    <dbReference type="NCBI Taxonomy" id="2565783"/>
    <lineage>
        <taxon>Bacteria</taxon>
        <taxon>Pseudomonadati</taxon>
        <taxon>Pseudomonadota</taxon>
        <taxon>Alphaproteobacteria</taxon>
        <taxon>Hyphomicrobiales</taxon>
        <taxon>Aurantimonadaceae</taxon>
        <taxon>Aureimonas</taxon>
    </lineage>
</organism>
<dbReference type="RefSeq" id="WP_149299729.1">
    <property type="nucleotide sequence ID" value="NZ_VTWH01000002.1"/>
</dbReference>